<organism evidence="1 2">
    <name type="scientific">Burkholderia phage Mana</name>
    <dbReference type="NCBI Taxonomy" id="2767578"/>
    <lineage>
        <taxon>Viruses</taxon>
        <taxon>Duplodnaviria</taxon>
        <taxon>Heunggongvirae</taxon>
        <taxon>Uroviricota</taxon>
        <taxon>Caudoviricetes</taxon>
        <taxon>Peduoviridae</taxon>
        <taxon>Aptresvirus</taxon>
        <taxon>Aptresvirus mana</taxon>
    </lineage>
</organism>
<gene>
    <name evidence="1" type="ORF">CPT_Mana_050</name>
</gene>
<dbReference type="EMBL" id="MT701591">
    <property type="protein sequence ID" value="QPB09445.1"/>
    <property type="molecule type" value="Genomic_DNA"/>
</dbReference>
<keyword evidence="2" id="KW-1185">Reference proteome</keyword>
<proteinExistence type="predicted"/>
<accession>A0A873WN01</accession>
<name>A0A873WN01_9CAUD</name>
<sequence>MIFLVKPSCDIIYQSSIYCMHKQYYLSRI</sequence>
<protein>
    <submittedName>
        <fullName evidence="1">Uncharacterized protein</fullName>
    </submittedName>
</protein>
<evidence type="ECO:0000313" key="1">
    <source>
        <dbReference type="EMBL" id="QPB09445.1"/>
    </source>
</evidence>
<evidence type="ECO:0000313" key="2">
    <source>
        <dbReference type="Proteomes" id="UP000663463"/>
    </source>
</evidence>
<dbReference type="Proteomes" id="UP000663463">
    <property type="component" value="Segment"/>
</dbReference>
<reference evidence="1" key="1">
    <citation type="submission" date="2020-07" db="EMBL/GenBank/DDBJ databases">
        <title>Complete genome sequence of Burkholderia gladioli phage Mana.</title>
        <authorList>
            <person name="Godoy B.A."/>
            <person name="Yao G.W."/>
            <person name="Guadalupe Vizoso-Pinto M."/>
            <person name="Gonzalez C."/>
            <person name="Gill J."/>
            <person name="Liu M."/>
        </authorList>
    </citation>
    <scope>NUCLEOTIDE SEQUENCE</scope>
</reference>